<keyword evidence="2" id="KW-0648">Protein biosynthesis</keyword>
<evidence type="ECO:0000259" key="1">
    <source>
        <dbReference type="Pfam" id="PF01272"/>
    </source>
</evidence>
<evidence type="ECO:0000313" key="2">
    <source>
        <dbReference type="EMBL" id="MBD8017113.1"/>
    </source>
</evidence>
<dbReference type="InterPro" id="IPR036953">
    <property type="entry name" value="GreA/GreB_C_sf"/>
</dbReference>
<dbReference type="RefSeq" id="WP_251832324.1">
    <property type="nucleotide sequence ID" value="NZ_JACSPS010000001.1"/>
</dbReference>
<dbReference type="Pfam" id="PF01272">
    <property type="entry name" value="GreA_GreB"/>
    <property type="match status" value="1"/>
</dbReference>
<comment type="caution">
    <text evidence="2">The sequence shown here is derived from an EMBL/GenBank/DDBJ whole genome shotgun (WGS) entry which is preliminary data.</text>
</comment>
<feature type="domain" description="Transcription elongation factor GreA/GreB C-terminal" evidence="1">
    <location>
        <begin position="48"/>
        <end position="122"/>
    </location>
</feature>
<dbReference type="InterPro" id="IPR001437">
    <property type="entry name" value="Tscrpt_elong_fac_GreA/B_C"/>
</dbReference>
<reference evidence="2 3" key="1">
    <citation type="submission" date="2020-08" db="EMBL/GenBank/DDBJ databases">
        <title>A Genomic Blueprint of the Chicken Gut Microbiome.</title>
        <authorList>
            <person name="Gilroy R."/>
            <person name="Ravi A."/>
            <person name="Getino M."/>
            <person name="Pursley I."/>
            <person name="Horton D.L."/>
            <person name="Alikhan N.-F."/>
            <person name="Baker D."/>
            <person name="Gharbi K."/>
            <person name="Hall N."/>
            <person name="Watson M."/>
            <person name="Adriaenssens E.M."/>
            <person name="Foster-Nyarko E."/>
            <person name="Jarju S."/>
            <person name="Secka A."/>
            <person name="Antonio M."/>
            <person name="Oren A."/>
            <person name="Chaudhuri R."/>
            <person name="La Ragione R.M."/>
            <person name="Hildebrand F."/>
            <person name="Pallen M.J."/>
        </authorList>
    </citation>
    <scope>NUCLEOTIDE SEQUENCE [LARGE SCALE GENOMIC DNA]</scope>
    <source>
        <strain evidence="2 3">Sa1CVA4</strain>
    </source>
</reference>
<organism evidence="2 3">
    <name type="scientific">Kaistella pullorum</name>
    <dbReference type="NCBI Taxonomy" id="2763074"/>
    <lineage>
        <taxon>Bacteria</taxon>
        <taxon>Pseudomonadati</taxon>
        <taxon>Bacteroidota</taxon>
        <taxon>Flavobacteriia</taxon>
        <taxon>Flavobacteriales</taxon>
        <taxon>Weeksellaceae</taxon>
        <taxon>Chryseobacterium group</taxon>
        <taxon>Kaistella</taxon>
    </lineage>
</organism>
<dbReference type="Proteomes" id="UP000626242">
    <property type="component" value="Unassembled WGS sequence"/>
</dbReference>
<accession>A0ABR8WJP6</accession>
<dbReference type="InterPro" id="IPR023459">
    <property type="entry name" value="Tscrpt_elong_fac_GreA/B_fam"/>
</dbReference>
<dbReference type="Gene3D" id="3.10.50.30">
    <property type="entry name" value="Transcription elongation factor, GreA/GreB, C-terminal domain"/>
    <property type="match status" value="1"/>
</dbReference>
<dbReference type="GO" id="GO:0003746">
    <property type="term" value="F:translation elongation factor activity"/>
    <property type="evidence" value="ECO:0007669"/>
    <property type="project" value="UniProtKB-KW"/>
</dbReference>
<gene>
    <name evidence="2" type="ORF">H9628_01385</name>
</gene>
<keyword evidence="3" id="KW-1185">Reference proteome</keyword>
<proteinExistence type="predicted"/>
<dbReference type="PANTHER" id="PTHR30437:SF5">
    <property type="entry name" value="REGULATOR OF NUCLEOSIDE DIPHOSPHATE KINASE"/>
    <property type="match status" value="1"/>
</dbReference>
<dbReference type="PANTHER" id="PTHR30437">
    <property type="entry name" value="TRANSCRIPTION ELONGATION FACTOR GREA"/>
    <property type="match status" value="1"/>
</dbReference>
<name>A0ABR8WJP6_9FLAO</name>
<protein>
    <submittedName>
        <fullName evidence="2">GreA/GreB family elongation factor</fullName>
    </submittedName>
</protein>
<keyword evidence="2" id="KW-0251">Elongation factor</keyword>
<dbReference type="EMBL" id="JACSPS010000001">
    <property type="protein sequence ID" value="MBD8017113.1"/>
    <property type="molecule type" value="Genomic_DNA"/>
</dbReference>
<evidence type="ECO:0000313" key="3">
    <source>
        <dbReference type="Proteomes" id="UP000626242"/>
    </source>
</evidence>
<sequence>MTERIILTTGIYDAIKDHLRRKRVTAAEEERLTAELRNAVQVRRRELPEDVVTVDTKVTIKDHTENQEKEYIFVGVKQAKPKKNKHSILSDIALATLGYKVGDVIEWPFADGERKIEILKVEPWSQN</sequence>
<dbReference type="SUPFAM" id="SSF54534">
    <property type="entry name" value="FKBP-like"/>
    <property type="match status" value="1"/>
</dbReference>